<evidence type="ECO:0000313" key="1">
    <source>
        <dbReference type="EMBL" id="MDV2467811.1"/>
    </source>
</evidence>
<accession>A0ABU3WBM5</accession>
<keyword evidence="2" id="KW-1185">Reference proteome</keyword>
<comment type="caution">
    <text evidence="1">The sequence shown here is derived from an EMBL/GenBank/DDBJ whole genome shotgun (WGS) entry which is preliminary data.</text>
</comment>
<reference evidence="1 2" key="1">
    <citation type="submission" date="2023-06" db="EMBL/GenBank/DDBJ databases">
        <title>Genomic Analysis of Acinetobacter Strains Recovered from South Australian Aquatic Samples provides Insights into the Circulation of Antibiotic Resistance determinants in the Environment.</title>
        <authorList>
            <person name="Tobin L."/>
            <person name="Jarocki V.M."/>
            <person name="Kenyon J."/>
            <person name="Drigo B."/>
            <person name="Donner E."/>
            <person name="Djordjevic S.P."/>
            <person name="Hamidian M."/>
        </authorList>
    </citation>
    <scope>NUCLEOTIDE SEQUENCE [LARGE SCALE GENOMIC DNA]</scope>
    <source>
        <strain evidence="1 2">SAAc652</strain>
    </source>
</reference>
<organism evidence="1 2">
    <name type="scientific">Acinetobacter chinensis</name>
    <dbReference type="NCBI Taxonomy" id="2004650"/>
    <lineage>
        <taxon>Bacteria</taxon>
        <taxon>Pseudomonadati</taxon>
        <taxon>Pseudomonadota</taxon>
        <taxon>Gammaproteobacteria</taxon>
        <taxon>Moraxellales</taxon>
        <taxon>Moraxellaceae</taxon>
        <taxon>Acinetobacter</taxon>
    </lineage>
</organism>
<proteinExistence type="predicted"/>
<evidence type="ECO:0000313" key="2">
    <source>
        <dbReference type="Proteomes" id="UP001278188"/>
    </source>
</evidence>
<protein>
    <submittedName>
        <fullName evidence="1">Uncharacterized protein</fullName>
    </submittedName>
</protein>
<gene>
    <name evidence="1" type="ORF">QR674_02310</name>
</gene>
<name>A0ABU3WBM5_9GAMM</name>
<dbReference type="RefSeq" id="WP_317081582.1">
    <property type="nucleotide sequence ID" value="NZ_JASVDY010000001.1"/>
</dbReference>
<dbReference type="Proteomes" id="UP001278188">
    <property type="component" value="Unassembled WGS sequence"/>
</dbReference>
<dbReference type="EMBL" id="JASVDY010000001">
    <property type="protein sequence ID" value="MDV2467811.1"/>
    <property type="molecule type" value="Genomic_DNA"/>
</dbReference>
<sequence length="788" mass="93414">MDNYKLIIKNEDLFKLFFNKVPYIWSELDSSLKNDQTYQLNCLYKESVRVMEAFDKFVDDVKSGSVPQVTQLQIKITEHAEFDGIFLPYFKKFEFNQRIFDLTCLKLGLNWTYFQKFLEEDAVKLPSNTPGIEKVLLNSSGSSEWRQQWSPSKFPHKKIYRLNNFFLDLQKDPQYIEQKNRQTQQVADKINDAFKCFDTLLSIHQEVYILVLDIRFVRIANQAENEPLKQLIEQVLKDRAEIQNTIFKLIPDKLRTYTKLEHDYQNGLKLSCVFILRRFNINQEPEIAAHLQAALKKRFSHYDAIEVSNGNRFVRIHGNKSAVGCMGINTSNQVEQFKYWVLSYFFKIDSVAKLIHPQITFEVNEVFDDLNWKQPDIHYPPVPSKKTPQPKNLAQVLQEWKASKSVWDVKHLDKRVADRLLVGQIYYKEFCAEQGLPELYGEWLCHIEVFIETLLHNQYPAFNEVRSANQMHFLNVKDIQTSATQLGQQYWSLVRQFAYDLSFVERIDYLIQNCGLRTWWFGREESLMLWRNFHQNFIDFIFDQPILYTALVQLNINLQKLRHYFFTTQATVKDKREILEKQFSQCARRQADTREYLDHVLGQNCWAYRISVKACSSKGSLEQSEFSKLFTEFMRLAKRAKPCYWLRGYIGIWQEKKTQEMPEFTLDVVLFFNDRCQAQLFTVVQDLNQRWNNFLDTKAVQILKLQDAENIRYFGSIEPKILMRSVDGLNTAYKAQNTYHVCIEASDRKMKKMVIEHVIPYFTYRDVFQAPFRQNVPKVFIKGAIPKK</sequence>